<evidence type="ECO:0000259" key="2">
    <source>
        <dbReference type="Pfam" id="PF19825"/>
    </source>
</evidence>
<evidence type="ECO:0000313" key="3">
    <source>
        <dbReference type="EMBL" id="SLN47661.1"/>
    </source>
</evidence>
<feature type="region of interest" description="Disordered" evidence="1">
    <location>
        <begin position="1"/>
        <end position="26"/>
    </location>
</feature>
<protein>
    <recommendedName>
        <fullName evidence="2">DUF6306 domain-containing protein</fullName>
    </recommendedName>
</protein>
<dbReference type="Pfam" id="PF19825">
    <property type="entry name" value="DUF6306"/>
    <property type="match status" value="1"/>
</dbReference>
<dbReference type="SUPFAM" id="SSF47240">
    <property type="entry name" value="Ferritin-like"/>
    <property type="match status" value="1"/>
</dbReference>
<dbReference type="InterPro" id="IPR012347">
    <property type="entry name" value="Ferritin-like"/>
</dbReference>
<organism evidence="3 4">
    <name type="scientific">Oceanibacterium hippocampi</name>
    <dbReference type="NCBI Taxonomy" id="745714"/>
    <lineage>
        <taxon>Bacteria</taxon>
        <taxon>Pseudomonadati</taxon>
        <taxon>Pseudomonadota</taxon>
        <taxon>Alphaproteobacteria</taxon>
        <taxon>Sneathiellales</taxon>
        <taxon>Sneathiellaceae</taxon>
        <taxon>Oceanibacterium</taxon>
    </lineage>
</organism>
<dbReference type="InParanoid" id="A0A1Y5SVQ2"/>
<feature type="domain" description="DUF6306" evidence="2">
    <location>
        <begin position="45"/>
        <end position="168"/>
    </location>
</feature>
<name>A0A1Y5SVQ2_9PROT</name>
<dbReference type="EMBL" id="FWFR01000001">
    <property type="protein sequence ID" value="SLN47661.1"/>
    <property type="molecule type" value="Genomic_DNA"/>
</dbReference>
<dbReference type="RefSeq" id="WP_139839613.1">
    <property type="nucleotide sequence ID" value="NZ_FWFR01000001.1"/>
</dbReference>
<dbReference type="InterPro" id="IPR046273">
    <property type="entry name" value="DUF6306"/>
</dbReference>
<dbReference type="Gene3D" id="1.20.1260.10">
    <property type="match status" value="1"/>
</dbReference>
<sequence>MTERNETAGRQTEPDSSEEPRPFASPPCFLPELDPAYLGYLGPVETVALLNRLLEGARAGARGIVRIVEAAGRPGERRFLRAIADDQARFCAMLSDHIIRLGGRPTGRTGDFHDRLVAATTARRRMDLLERGQSAVVETLRKNLARIADDVLHRDLRMMLESHERTIVLGRKLASEMVRGVAGSGAGPVRQHGRQPQGLVEHEMVMGALDDVDLDTVPE</sequence>
<reference evidence="3 4" key="1">
    <citation type="submission" date="2017-03" db="EMBL/GenBank/DDBJ databases">
        <authorList>
            <person name="Afonso C.L."/>
            <person name="Miller P.J."/>
            <person name="Scott M.A."/>
            <person name="Spackman E."/>
            <person name="Goraichik I."/>
            <person name="Dimitrov K.M."/>
            <person name="Suarez D.L."/>
            <person name="Swayne D.E."/>
        </authorList>
    </citation>
    <scope>NUCLEOTIDE SEQUENCE [LARGE SCALE GENOMIC DNA]</scope>
    <source>
        <strain evidence="3 4">CECT 7691</strain>
    </source>
</reference>
<proteinExistence type="predicted"/>
<dbReference type="AlphaFoldDB" id="A0A1Y5SVQ2"/>
<accession>A0A1Y5SVQ2</accession>
<evidence type="ECO:0000313" key="4">
    <source>
        <dbReference type="Proteomes" id="UP000193200"/>
    </source>
</evidence>
<dbReference type="Proteomes" id="UP000193200">
    <property type="component" value="Unassembled WGS sequence"/>
</dbReference>
<dbReference type="InterPro" id="IPR009078">
    <property type="entry name" value="Ferritin-like_SF"/>
</dbReference>
<dbReference type="OrthoDB" id="9778912at2"/>
<evidence type="ECO:0000256" key="1">
    <source>
        <dbReference type="SAM" id="MobiDB-lite"/>
    </source>
</evidence>
<keyword evidence="4" id="KW-1185">Reference proteome</keyword>
<gene>
    <name evidence="3" type="ORF">OCH7691_02058</name>
</gene>